<dbReference type="Gene3D" id="1.10.510.10">
    <property type="entry name" value="Transferase(Phosphotransferase) domain 1"/>
    <property type="match status" value="1"/>
</dbReference>
<comment type="caution">
    <text evidence="2">The sequence shown here is derived from an EMBL/GenBank/DDBJ whole genome shotgun (WGS) entry which is preliminary data.</text>
</comment>
<name>A0A8H6SET1_MYCCL</name>
<dbReference type="SUPFAM" id="SSF56112">
    <property type="entry name" value="Protein kinase-like (PK-like)"/>
    <property type="match status" value="1"/>
</dbReference>
<dbReference type="OrthoDB" id="2747778at2759"/>
<reference evidence="2" key="1">
    <citation type="submission" date="2020-05" db="EMBL/GenBank/DDBJ databases">
        <title>Mycena genomes resolve the evolution of fungal bioluminescence.</title>
        <authorList>
            <person name="Tsai I.J."/>
        </authorList>
    </citation>
    <scope>NUCLEOTIDE SEQUENCE</scope>
    <source>
        <strain evidence="2">110903Hualien_Pintung</strain>
    </source>
</reference>
<dbReference type="AlphaFoldDB" id="A0A8H6SET1"/>
<keyword evidence="2" id="KW-0808">Transferase</keyword>
<proteinExistence type="predicted"/>
<dbReference type="Pfam" id="PF17667">
    <property type="entry name" value="Pkinase_fungal"/>
    <property type="match status" value="1"/>
</dbReference>
<keyword evidence="3" id="KW-1185">Reference proteome</keyword>
<sequence length="332" mass="37356">MTYAASDFTVHSDDTISRPTADTLDKLWAALDGHQYLRVRFPKKVIENECLRLVAARRTQATGLEHRQPEPEELIHCLTIGPPLFVARSDSESKRATHVYRVVVEEDLDNNAPLRVYALKDVWHEIGRREEVDFYDLVARHCVENGIDMEKAGMARCHGNLNLARPGPHLVTDWDLASHGTAKRHHTRILLSPVGRPIHEFPSTKKLVEAFHAAVIHLKIAYDAGVLHRDVSANNVLLVEDPSSNIPGFLVDYDCAEMTENGVKLFNAWFNTRTPASWKESNKSLLDRTGTFPFMAIERIEAKQRRVTADHSSEGAVDSDADIAHPNDYLAC</sequence>
<dbReference type="EMBL" id="JACAZE010000016">
    <property type="protein sequence ID" value="KAF7296515.1"/>
    <property type="molecule type" value="Genomic_DNA"/>
</dbReference>
<keyword evidence="2" id="KW-0418">Kinase</keyword>
<dbReference type="PANTHER" id="PTHR38248:SF2">
    <property type="entry name" value="FUNK1 11"/>
    <property type="match status" value="1"/>
</dbReference>
<dbReference type="GO" id="GO:0004672">
    <property type="term" value="F:protein kinase activity"/>
    <property type="evidence" value="ECO:0007669"/>
    <property type="project" value="InterPro"/>
</dbReference>
<dbReference type="Proteomes" id="UP000613580">
    <property type="component" value="Unassembled WGS sequence"/>
</dbReference>
<dbReference type="PANTHER" id="PTHR38248">
    <property type="entry name" value="FUNK1 6"/>
    <property type="match status" value="1"/>
</dbReference>
<evidence type="ECO:0000259" key="1">
    <source>
        <dbReference type="Pfam" id="PF17667"/>
    </source>
</evidence>
<accession>A0A8H6SET1</accession>
<protein>
    <submittedName>
        <fullName evidence="2">Pkinase-fungal domain-containing protein</fullName>
    </submittedName>
</protein>
<evidence type="ECO:0000313" key="3">
    <source>
        <dbReference type="Proteomes" id="UP000613580"/>
    </source>
</evidence>
<dbReference type="InterPro" id="IPR040976">
    <property type="entry name" value="Pkinase_fungal"/>
</dbReference>
<gene>
    <name evidence="2" type="ORF">HMN09_01058400</name>
</gene>
<evidence type="ECO:0000313" key="2">
    <source>
        <dbReference type="EMBL" id="KAF7296515.1"/>
    </source>
</evidence>
<feature type="domain" description="Fungal-type protein kinase" evidence="1">
    <location>
        <begin position="88"/>
        <end position="306"/>
    </location>
</feature>
<organism evidence="2 3">
    <name type="scientific">Mycena chlorophos</name>
    <name type="common">Agaric fungus</name>
    <name type="synonym">Agaricus chlorophos</name>
    <dbReference type="NCBI Taxonomy" id="658473"/>
    <lineage>
        <taxon>Eukaryota</taxon>
        <taxon>Fungi</taxon>
        <taxon>Dikarya</taxon>
        <taxon>Basidiomycota</taxon>
        <taxon>Agaricomycotina</taxon>
        <taxon>Agaricomycetes</taxon>
        <taxon>Agaricomycetidae</taxon>
        <taxon>Agaricales</taxon>
        <taxon>Marasmiineae</taxon>
        <taxon>Mycenaceae</taxon>
        <taxon>Mycena</taxon>
    </lineage>
</organism>
<dbReference type="PROSITE" id="PS00109">
    <property type="entry name" value="PROTEIN_KINASE_TYR"/>
    <property type="match status" value="1"/>
</dbReference>
<dbReference type="InterPro" id="IPR011009">
    <property type="entry name" value="Kinase-like_dom_sf"/>
</dbReference>
<dbReference type="InterPro" id="IPR008266">
    <property type="entry name" value="Tyr_kinase_AS"/>
</dbReference>